<reference evidence="4" key="1">
    <citation type="journal article" date="2019" name="Int. J. Syst. Evol. Microbiol.">
        <title>The Global Catalogue of Microorganisms (GCM) 10K type strain sequencing project: providing services to taxonomists for standard genome sequencing and annotation.</title>
        <authorList>
            <consortium name="The Broad Institute Genomics Platform"/>
            <consortium name="The Broad Institute Genome Sequencing Center for Infectious Disease"/>
            <person name="Wu L."/>
            <person name="Ma J."/>
        </authorList>
    </citation>
    <scope>NUCLEOTIDE SEQUENCE [LARGE SCALE GENOMIC DNA]</scope>
    <source>
        <strain evidence="4">KCTC 23917</strain>
    </source>
</reference>
<dbReference type="SUPFAM" id="SSF50475">
    <property type="entry name" value="FMN-binding split barrel"/>
    <property type="match status" value="1"/>
</dbReference>
<dbReference type="InterPro" id="IPR012349">
    <property type="entry name" value="Split_barrel_FMN-bd"/>
</dbReference>
<dbReference type="PANTHER" id="PTHR42815:SF2">
    <property type="entry name" value="FAD-BINDING, PUTATIVE (AFU_ORTHOLOGUE AFUA_6G07600)-RELATED"/>
    <property type="match status" value="1"/>
</dbReference>
<name>A0ABQ2XW43_9BURK</name>
<protein>
    <submittedName>
        <fullName evidence="3">Phosphatase</fullName>
    </submittedName>
</protein>
<evidence type="ECO:0000313" key="3">
    <source>
        <dbReference type="EMBL" id="GGX36338.1"/>
    </source>
</evidence>
<evidence type="ECO:0000259" key="2">
    <source>
        <dbReference type="Pfam" id="PF01243"/>
    </source>
</evidence>
<dbReference type="PANTHER" id="PTHR42815">
    <property type="entry name" value="FAD-BINDING, PUTATIVE (AFU_ORTHOLOGUE AFUA_6G07600)-RELATED"/>
    <property type="match status" value="1"/>
</dbReference>
<organism evidence="3 4">
    <name type="scientific">Undibacterium squillarum</name>
    <dbReference type="NCBI Taxonomy" id="1131567"/>
    <lineage>
        <taxon>Bacteria</taxon>
        <taxon>Pseudomonadati</taxon>
        <taxon>Pseudomonadota</taxon>
        <taxon>Betaproteobacteria</taxon>
        <taxon>Burkholderiales</taxon>
        <taxon>Oxalobacteraceae</taxon>
        <taxon>Undibacterium</taxon>
    </lineage>
</organism>
<feature type="domain" description="Pyridoxamine 5'-phosphate oxidase N-terminal" evidence="2">
    <location>
        <begin position="45"/>
        <end position="139"/>
    </location>
</feature>
<keyword evidence="4" id="KW-1185">Reference proteome</keyword>
<dbReference type="RefSeq" id="WP_189356193.1">
    <property type="nucleotide sequence ID" value="NZ_BMYU01000002.1"/>
</dbReference>
<dbReference type="EMBL" id="BMYU01000002">
    <property type="protein sequence ID" value="GGX36338.1"/>
    <property type="molecule type" value="Genomic_DNA"/>
</dbReference>
<dbReference type="Pfam" id="PF01243">
    <property type="entry name" value="PNPOx_N"/>
    <property type="match status" value="1"/>
</dbReference>
<dbReference type="Proteomes" id="UP000653343">
    <property type="component" value="Unassembled WGS sequence"/>
</dbReference>
<comment type="caution">
    <text evidence="3">The sequence shown here is derived from an EMBL/GenBank/DDBJ whole genome shotgun (WGS) entry which is preliminary data.</text>
</comment>
<evidence type="ECO:0000313" key="4">
    <source>
        <dbReference type="Proteomes" id="UP000653343"/>
    </source>
</evidence>
<proteinExistence type="predicted"/>
<evidence type="ECO:0000256" key="1">
    <source>
        <dbReference type="SAM" id="Coils"/>
    </source>
</evidence>
<sequence>MPRAFTQLYFTDSVKAAQADYGSRASNLALERSEDSRDSLGEYEAAFIETRDSFYQATVNENGWPYVQHRGGPAGFLQVLDEQTIAFADFNGNRQYISVGNLRSNNRIALILMDYRNRRRLKLWGRVRIVHEAEDPALIARLENPTYRARIERAIVIDVEAFDWNCPKHITPRYTEQEVSEMAEAMQQQIAQLSAERDALLAALSGTITSADQHAQ</sequence>
<keyword evidence="1" id="KW-0175">Coiled coil</keyword>
<dbReference type="Gene3D" id="2.30.110.10">
    <property type="entry name" value="Electron Transport, Fmn-binding Protein, Chain A"/>
    <property type="match status" value="1"/>
</dbReference>
<accession>A0ABQ2XW43</accession>
<feature type="coiled-coil region" evidence="1">
    <location>
        <begin position="176"/>
        <end position="203"/>
    </location>
</feature>
<dbReference type="InterPro" id="IPR011576">
    <property type="entry name" value="Pyridox_Oxase_N"/>
</dbReference>
<gene>
    <name evidence="3" type="ORF">GCM10010946_12570</name>
</gene>